<dbReference type="AlphaFoldDB" id="A0A2N5HDG2"/>
<dbReference type="InterPro" id="IPR014824">
    <property type="entry name" value="Nfu/NifU_N"/>
</dbReference>
<comment type="function">
    <text evidence="1">Catalyzes the hydroxylation of the N(6)-(4-aminobutyl)-L-lysine intermediate produced by deoxyhypusine synthase/DHPS on a critical lysine of the eukaryotic translation initiation factor 5A/eIF-5A. This is the second step of the post-translational modification of that lysine into an unusual amino acid residue named hypusine. Hypusination is unique to mature eIF-5A factor and is essential for its function.</text>
</comment>
<name>A0A2N5HDG2_9BACI</name>
<accession>A0A2N5HDG2</accession>
<dbReference type="SMART" id="SM00932">
    <property type="entry name" value="Nfu_N"/>
    <property type="match status" value="1"/>
</dbReference>
<evidence type="ECO:0000313" key="4">
    <source>
        <dbReference type="Proteomes" id="UP000234950"/>
    </source>
</evidence>
<evidence type="ECO:0000256" key="1">
    <source>
        <dbReference type="ARBA" id="ARBA00045876"/>
    </source>
</evidence>
<reference evidence="3 4" key="1">
    <citation type="submission" date="2017-11" db="EMBL/GenBank/DDBJ databases">
        <title>Comparitive Functional Genomics of Dry Heat Resistant strains isolated from the Viking Spacecraft.</title>
        <authorList>
            <person name="Seuylemezian A."/>
            <person name="Cooper K."/>
            <person name="Vaishampayan P."/>
        </authorList>
    </citation>
    <scope>NUCLEOTIDE SEQUENCE [LARGE SCALE GENOMIC DNA]</scope>
    <source>
        <strain evidence="3 4">V32-6</strain>
    </source>
</reference>
<dbReference type="InterPro" id="IPR004155">
    <property type="entry name" value="PBS_lyase_HEAT"/>
</dbReference>
<dbReference type="Gene3D" id="3.30.1370.70">
    <property type="entry name" value="Scaffold protein Nfu/NifU, N-terminal domain"/>
    <property type="match status" value="1"/>
</dbReference>
<dbReference type="SUPFAM" id="SSF48371">
    <property type="entry name" value="ARM repeat"/>
    <property type="match status" value="1"/>
</dbReference>
<protein>
    <submittedName>
        <fullName evidence="3">Virulence factor</fullName>
    </submittedName>
</protein>
<evidence type="ECO:0000259" key="2">
    <source>
        <dbReference type="SMART" id="SM00932"/>
    </source>
</evidence>
<dbReference type="RefSeq" id="WP_101648560.1">
    <property type="nucleotide sequence ID" value="NZ_PGVE01000053.1"/>
</dbReference>
<dbReference type="InterPro" id="IPR021133">
    <property type="entry name" value="HEAT_type_2"/>
</dbReference>
<feature type="domain" description="Scaffold protein Nfu/NifU N-terminal" evidence="2">
    <location>
        <begin position="4"/>
        <end position="90"/>
    </location>
</feature>
<sequence length="377" mass="43507">MRIKAIEPTPSPNTMKIILDQELPMGKSRNYKKETAQDAPTIIQSILKIEGIKGVYHVADFLAVERNAKYDWKELLPQVRKAFGEKTDKIVKVNKIDEHFGEIKVEIQMFKDIPLQVKLTDSSAERRFGMPEYFLKAREEAQLPDENYILLRKWHNQGVRYGDFDQIGQEVVEELIAAYPKERLESLVIKAQDTPSQIAQKVKRARKKVTIEELNHPDWQIRYQMLEQMDDPELEDLPMLEKALLDEKPSIRRLATVYLGMIKDKEVLPLLYKALRDKTVTVRRTAGDCLSDLGFPDAAEEMAKALKDTSKLVRWRAAMFLFEAGDEKSLPALKEAENDPEFEVSMQIKMAIERIEGGEEAKGSVWKQMTESRKLDQ</sequence>
<dbReference type="PANTHER" id="PTHR12697">
    <property type="entry name" value="PBS LYASE HEAT-LIKE PROTEIN"/>
    <property type="match status" value="1"/>
</dbReference>
<dbReference type="InterPro" id="IPR011989">
    <property type="entry name" value="ARM-like"/>
</dbReference>
<dbReference type="PROSITE" id="PS50077">
    <property type="entry name" value="HEAT_REPEAT"/>
    <property type="match status" value="1"/>
</dbReference>
<evidence type="ECO:0000313" key="3">
    <source>
        <dbReference type="EMBL" id="PLS03530.1"/>
    </source>
</evidence>
<dbReference type="GO" id="GO:0016491">
    <property type="term" value="F:oxidoreductase activity"/>
    <property type="evidence" value="ECO:0007669"/>
    <property type="project" value="TreeGrafter"/>
</dbReference>
<dbReference type="Gene3D" id="1.25.10.10">
    <property type="entry name" value="Leucine-rich Repeat Variant"/>
    <property type="match status" value="1"/>
</dbReference>
<gene>
    <name evidence="3" type="ORF">CVD27_14180</name>
</gene>
<dbReference type="InterPro" id="IPR025989">
    <property type="entry name" value="Virulence_F_dom"/>
</dbReference>
<dbReference type="PANTHER" id="PTHR12697:SF37">
    <property type="entry name" value="CONSERVED VIRULENCE FACTOR C"/>
    <property type="match status" value="1"/>
</dbReference>
<dbReference type="SMART" id="SM00567">
    <property type="entry name" value="EZ_HEAT"/>
    <property type="match status" value="3"/>
</dbReference>
<dbReference type="Pfam" id="PF13646">
    <property type="entry name" value="HEAT_2"/>
    <property type="match status" value="1"/>
</dbReference>
<dbReference type="InterPro" id="IPR036498">
    <property type="entry name" value="Nfu/NifU_N_sf"/>
</dbReference>
<organism evidence="3 4">
    <name type="scientific">Neobacillus cucumis</name>
    <dbReference type="NCBI Taxonomy" id="1740721"/>
    <lineage>
        <taxon>Bacteria</taxon>
        <taxon>Bacillati</taxon>
        <taxon>Bacillota</taxon>
        <taxon>Bacilli</taxon>
        <taxon>Bacillales</taxon>
        <taxon>Bacillaceae</taxon>
        <taxon>Neobacillus</taxon>
    </lineage>
</organism>
<comment type="caution">
    <text evidence="3">The sequence shown here is derived from an EMBL/GenBank/DDBJ whole genome shotgun (WGS) entry which is preliminary data.</text>
</comment>
<dbReference type="SUPFAM" id="SSF110836">
    <property type="entry name" value="Hypothetical protein SAV1430"/>
    <property type="match status" value="1"/>
</dbReference>
<dbReference type="Pfam" id="PF08712">
    <property type="entry name" value="Nfu_N"/>
    <property type="match status" value="1"/>
</dbReference>
<proteinExistence type="predicted"/>
<dbReference type="EMBL" id="PGVE01000053">
    <property type="protein sequence ID" value="PLS03530.1"/>
    <property type="molecule type" value="Genomic_DNA"/>
</dbReference>
<dbReference type="InterPro" id="IPR016024">
    <property type="entry name" value="ARM-type_fold"/>
</dbReference>
<dbReference type="Proteomes" id="UP000234950">
    <property type="component" value="Unassembled WGS sequence"/>
</dbReference>
<dbReference type="Pfam" id="PF13769">
    <property type="entry name" value="Virulence_fact"/>
    <property type="match status" value="1"/>
</dbReference>
<dbReference type="OrthoDB" id="420201at2"/>
<keyword evidence="4" id="KW-1185">Reference proteome</keyword>